<dbReference type="eggNOG" id="KOG1666">
    <property type="taxonomic scope" value="Eukaryota"/>
</dbReference>
<dbReference type="OMA" id="YRRVMTN"/>
<evidence type="ECO:0000256" key="3">
    <source>
        <dbReference type="ARBA" id="ARBA00022448"/>
    </source>
</evidence>
<keyword evidence="5" id="KW-0653">Protein transport</keyword>
<dbReference type="PANTHER" id="PTHR21230">
    <property type="entry name" value="VESICLE TRANSPORT V-SNARE PROTEIN VTI1-RELATED"/>
    <property type="match status" value="1"/>
</dbReference>
<feature type="transmembrane region" description="Helical" evidence="10">
    <location>
        <begin position="209"/>
        <end position="228"/>
    </location>
</feature>
<dbReference type="Gene3D" id="1.20.58.400">
    <property type="entry name" value="t-snare proteins"/>
    <property type="match status" value="1"/>
</dbReference>
<evidence type="ECO:0000259" key="11">
    <source>
        <dbReference type="Pfam" id="PF05008"/>
    </source>
</evidence>
<feature type="compositionally biased region" description="Low complexity" evidence="9">
    <location>
        <begin position="107"/>
        <end position="119"/>
    </location>
</feature>
<evidence type="ECO:0000256" key="10">
    <source>
        <dbReference type="SAM" id="Phobius"/>
    </source>
</evidence>
<reference evidence="12 13" key="1">
    <citation type="journal article" date="2010" name="Nat. Biotechnol.">
        <title>Genome sequence of the model mushroom Schizophyllum commune.</title>
        <authorList>
            <person name="Ohm R.A."/>
            <person name="de Jong J.F."/>
            <person name="Lugones L.G."/>
            <person name="Aerts A."/>
            <person name="Kothe E."/>
            <person name="Stajich J.E."/>
            <person name="de Vries R.P."/>
            <person name="Record E."/>
            <person name="Levasseur A."/>
            <person name="Baker S.E."/>
            <person name="Bartholomew K.A."/>
            <person name="Coutinho P.M."/>
            <person name="Erdmann S."/>
            <person name="Fowler T.J."/>
            <person name="Gathman A.C."/>
            <person name="Lombard V."/>
            <person name="Henrissat B."/>
            <person name="Knabe N."/>
            <person name="Kuees U."/>
            <person name="Lilly W.W."/>
            <person name="Lindquist E."/>
            <person name="Lucas S."/>
            <person name="Magnuson J.K."/>
            <person name="Piumi F."/>
            <person name="Raudaskoski M."/>
            <person name="Salamov A."/>
            <person name="Schmutz J."/>
            <person name="Schwarze F.W.M.R."/>
            <person name="vanKuyk P.A."/>
            <person name="Horton J.S."/>
            <person name="Grigoriev I.V."/>
            <person name="Woesten H.A.B."/>
        </authorList>
    </citation>
    <scope>NUCLEOTIDE SEQUENCE [LARGE SCALE GENOMIC DNA]</scope>
    <source>
        <strain evidence="13">H4-8 / FGSC 9210</strain>
    </source>
</reference>
<comment type="subcellular location">
    <subcellularLocation>
        <location evidence="1">Membrane</location>
        <topology evidence="1">Single-pass type IV membrane protein</topology>
    </subcellularLocation>
</comment>
<dbReference type="InterPro" id="IPR010989">
    <property type="entry name" value="SNARE"/>
</dbReference>
<proteinExistence type="inferred from homology"/>
<evidence type="ECO:0000313" key="13">
    <source>
        <dbReference type="Proteomes" id="UP000007431"/>
    </source>
</evidence>
<dbReference type="GO" id="GO:0005794">
    <property type="term" value="C:Golgi apparatus"/>
    <property type="evidence" value="ECO:0007669"/>
    <property type="project" value="TreeGrafter"/>
</dbReference>
<evidence type="ECO:0000256" key="2">
    <source>
        <dbReference type="ARBA" id="ARBA00006108"/>
    </source>
</evidence>
<dbReference type="GO" id="GO:0005789">
    <property type="term" value="C:endoplasmic reticulum membrane"/>
    <property type="evidence" value="ECO:0007669"/>
    <property type="project" value="TreeGrafter"/>
</dbReference>
<feature type="region of interest" description="Disordered" evidence="9">
    <location>
        <begin position="107"/>
        <end position="127"/>
    </location>
</feature>
<dbReference type="GO" id="GO:0006886">
    <property type="term" value="P:intracellular protein transport"/>
    <property type="evidence" value="ECO:0007669"/>
    <property type="project" value="InterPro"/>
</dbReference>
<dbReference type="GO" id="GO:0005829">
    <property type="term" value="C:cytosol"/>
    <property type="evidence" value="ECO:0007669"/>
    <property type="project" value="GOC"/>
</dbReference>
<evidence type="ECO:0000256" key="1">
    <source>
        <dbReference type="ARBA" id="ARBA00004211"/>
    </source>
</evidence>
<gene>
    <name evidence="12" type="ORF">SCHCODRAFT_46098</name>
</gene>
<evidence type="ECO:0000256" key="6">
    <source>
        <dbReference type="ARBA" id="ARBA00022989"/>
    </source>
</evidence>
<dbReference type="HOGENOM" id="CLU_075474_0_1_1"/>
<organism evidence="13">
    <name type="scientific">Schizophyllum commune (strain H4-8 / FGSC 9210)</name>
    <name type="common">Split gill fungus</name>
    <dbReference type="NCBI Taxonomy" id="578458"/>
    <lineage>
        <taxon>Eukaryota</taxon>
        <taxon>Fungi</taxon>
        <taxon>Dikarya</taxon>
        <taxon>Basidiomycota</taxon>
        <taxon>Agaricomycotina</taxon>
        <taxon>Agaricomycetes</taxon>
        <taxon>Agaricomycetidae</taxon>
        <taxon>Agaricales</taxon>
        <taxon>Schizophyllaceae</taxon>
        <taxon>Schizophyllum</taxon>
    </lineage>
</organism>
<name>D8PR26_SCHCM</name>
<dbReference type="FunFam" id="1.20.5.110:FF:000002">
    <property type="entry name" value="Vesicle transport through interaction with t-SNAREsB"/>
    <property type="match status" value="1"/>
</dbReference>
<dbReference type="GO" id="GO:0005484">
    <property type="term" value="F:SNAP receptor activity"/>
    <property type="evidence" value="ECO:0007669"/>
    <property type="project" value="TreeGrafter"/>
</dbReference>
<dbReference type="GO" id="GO:0048280">
    <property type="term" value="P:vesicle fusion with Golgi apparatus"/>
    <property type="evidence" value="ECO:0007669"/>
    <property type="project" value="TreeGrafter"/>
</dbReference>
<keyword evidence="8 10" id="KW-0472">Membrane</keyword>
<keyword evidence="6 10" id="KW-1133">Transmembrane helix</keyword>
<feature type="domain" description="Vesicle transport v-SNARE N-terminal" evidence="11">
    <location>
        <begin position="7"/>
        <end position="96"/>
    </location>
</feature>
<protein>
    <recommendedName>
        <fullName evidence="11">Vesicle transport v-SNARE N-terminal domain-containing protein</fullName>
    </recommendedName>
</protein>
<evidence type="ECO:0000313" key="12">
    <source>
        <dbReference type="EMBL" id="EFJ03118.1"/>
    </source>
</evidence>
<comment type="similarity">
    <text evidence="2">Belongs to the VTI1 family.</text>
</comment>
<dbReference type="Proteomes" id="UP000007431">
    <property type="component" value="Unassembled WGS sequence"/>
</dbReference>
<evidence type="ECO:0000256" key="9">
    <source>
        <dbReference type="SAM" id="MobiDB-lite"/>
    </source>
</evidence>
<dbReference type="Pfam" id="PF12352">
    <property type="entry name" value="V-SNARE_C"/>
    <property type="match status" value="1"/>
</dbReference>
<dbReference type="CDD" id="cd15862">
    <property type="entry name" value="SNARE_Vti1"/>
    <property type="match status" value="1"/>
</dbReference>
<dbReference type="AlphaFoldDB" id="D8PR26"/>
<dbReference type="EMBL" id="GL377302">
    <property type="protein sequence ID" value="EFJ03118.1"/>
    <property type="molecule type" value="Genomic_DNA"/>
</dbReference>
<sequence length="231" mass="25792">MDNSPTSLFDSYENEFTQFIDTINDKLEEASKDGDAEARLSTLRRTAMDLDEADEMLSQMQIELPSIPQSLRAPYQQRLGAAKSTLAGAKRRYKEIEARVALLGSRSRSGGGFARTSTSDDPYGDVSSDMTDRARLLAGTAKLDEGTRRLEESQRIAMETEQTGADILLNLRGQREQIEHARDTVTERHIDRASGTLKGMIRRMYQQRFITAGIIGVLLLLIALILYSKLS</sequence>
<dbReference type="SUPFAM" id="SSF47661">
    <property type="entry name" value="t-snare proteins"/>
    <property type="match status" value="1"/>
</dbReference>
<dbReference type="GO" id="GO:0031902">
    <property type="term" value="C:late endosome membrane"/>
    <property type="evidence" value="ECO:0007669"/>
    <property type="project" value="TreeGrafter"/>
</dbReference>
<dbReference type="SUPFAM" id="SSF58038">
    <property type="entry name" value="SNARE fusion complex"/>
    <property type="match status" value="1"/>
</dbReference>
<evidence type="ECO:0000256" key="8">
    <source>
        <dbReference type="ARBA" id="ARBA00023136"/>
    </source>
</evidence>
<dbReference type="GO" id="GO:0006891">
    <property type="term" value="P:intra-Golgi vesicle-mediated transport"/>
    <property type="evidence" value="ECO:0007669"/>
    <property type="project" value="TreeGrafter"/>
</dbReference>
<dbReference type="GO" id="GO:0000149">
    <property type="term" value="F:SNARE binding"/>
    <property type="evidence" value="ECO:0007669"/>
    <property type="project" value="TreeGrafter"/>
</dbReference>
<keyword evidence="7" id="KW-0175">Coiled coil</keyword>
<dbReference type="GO" id="GO:0031201">
    <property type="term" value="C:SNARE complex"/>
    <property type="evidence" value="ECO:0007669"/>
    <property type="project" value="TreeGrafter"/>
</dbReference>
<evidence type="ECO:0000256" key="7">
    <source>
        <dbReference type="ARBA" id="ARBA00023054"/>
    </source>
</evidence>
<dbReference type="Gene3D" id="1.20.5.110">
    <property type="match status" value="1"/>
</dbReference>
<dbReference type="GO" id="GO:0012507">
    <property type="term" value="C:ER to Golgi transport vesicle membrane"/>
    <property type="evidence" value="ECO:0007669"/>
    <property type="project" value="TreeGrafter"/>
</dbReference>
<keyword evidence="13" id="KW-1185">Reference proteome</keyword>
<dbReference type="GO" id="GO:0042147">
    <property type="term" value="P:retrograde transport, endosome to Golgi"/>
    <property type="evidence" value="ECO:0007669"/>
    <property type="project" value="TreeGrafter"/>
</dbReference>
<evidence type="ECO:0000256" key="5">
    <source>
        <dbReference type="ARBA" id="ARBA00022927"/>
    </source>
</evidence>
<dbReference type="InParanoid" id="D8PR26"/>
<keyword evidence="3" id="KW-0813">Transport</keyword>
<dbReference type="FunCoup" id="D8PR26">
    <property type="interactions" value="439"/>
</dbReference>
<dbReference type="InterPro" id="IPR007705">
    <property type="entry name" value="Vesicle_trsprt_v-SNARE_N"/>
</dbReference>
<evidence type="ECO:0000256" key="4">
    <source>
        <dbReference type="ARBA" id="ARBA00022692"/>
    </source>
</evidence>
<dbReference type="STRING" id="578458.D8PR26"/>
<accession>D8PR26</accession>
<dbReference type="VEuPathDB" id="FungiDB:SCHCODRAFT_02622627"/>
<dbReference type="Pfam" id="PF05008">
    <property type="entry name" value="V-SNARE"/>
    <property type="match status" value="1"/>
</dbReference>
<dbReference type="PANTHER" id="PTHR21230:SF26">
    <property type="entry name" value="VESICLE TRANSPORT THROUGH INTERACTION WITH T-SNARES HOMOLOG 1A"/>
    <property type="match status" value="1"/>
</dbReference>
<keyword evidence="4 10" id="KW-0812">Transmembrane</keyword>
<dbReference type="GO" id="GO:0016236">
    <property type="term" value="P:macroautophagy"/>
    <property type="evidence" value="ECO:0007669"/>
    <property type="project" value="TreeGrafter"/>
</dbReference>
<dbReference type="InterPro" id="IPR038407">
    <property type="entry name" value="v-SNARE_N_sf"/>
</dbReference>
<dbReference type="GO" id="GO:0006896">
    <property type="term" value="P:Golgi to vacuole transport"/>
    <property type="evidence" value="ECO:0007669"/>
    <property type="project" value="TreeGrafter"/>
</dbReference>